<accession>N1RFF1</accession>
<feature type="compositionally biased region" description="Basic and acidic residues" evidence="1">
    <location>
        <begin position="30"/>
        <end position="40"/>
    </location>
</feature>
<reference evidence="3" key="1">
    <citation type="submission" date="2012-09" db="EMBL/GenBank/DDBJ databases">
        <title>Genome sequencing and comparative transcriptomics of race 1 and race 4 of banana pathogen: Fusarium oxysporum f. sp. cubense.</title>
        <authorList>
            <person name="Fang X."/>
            <person name="Huang J."/>
        </authorList>
    </citation>
    <scope>NUCLEOTIDE SEQUENCE [LARGE SCALE GENOMIC DNA]</scope>
    <source>
        <strain evidence="3">race 4</strain>
    </source>
</reference>
<evidence type="ECO:0000313" key="3">
    <source>
        <dbReference type="Proteomes" id="UP000016929"/>
    </source>
</evidence>
<proteinExistence type="predicted"/>
<dbReference type="AlphaFoldDB" id="N1RFF1"/>
<feature type="compositionally biased region" description="Acidic residues" evidence="1">
    <location>
        <begin position="1"/>
        <end position="11"/>
    </location>
</feature>
<reference evidence="3" key="2">
    <citation type="journal article" date="2014" name="PLoS ONE">
        <title>Genome and Transcriptome Analysis of the Fungal Pathogen Fusarium oxysporum f. sp. cubense Causing Banana Vascular Wilt Disease.</title>
        <authorList>
            <person name="Guo L."/>
            <person name="Han L."/>
            <person name="Yang L."/>
            <person name="Zeng H."/>
            <person name="Fan D."/>
            <person name="Zhu Y."/>
            <person name="Feng Y."/>
            <person name="Wang G."/>
            <person name="Peng C."/>
            <person name="Jiang X."/>
            <person name="Zhou D."/>
            <person name="Ni P."/>
            <person name="Liang C."/>
            <person name="Liu L."/>
            <person name="Wang J."/>
            <person name="Mao C."/>
            <person name="Fang X."/>
            <person name="Peng M."/>
            <person name="Huang J."/>
        </authorList>
    </citation>
    <scope>NUCLEOTIDE SEQUENCE [LARGE SCALE GENOMIC DNA]</scope>
    <source>
        <strain evidence="3">race 4</strain>
    </source>
</reference>
<feature type="compositionally biased region" description="Acidic residues" evidence="1">
    <location>
        <begin position="53"/>
        <end position="69"/>
    </location>
</feature>
<protein>
    <submittedName>
        <fullName evidence="2">Uncharacterized protein</fullName>
    </submittedName>
</protein>
<gene>
    <name evidence="2" type="ORF">FOC4_h10016795</name>
</gene>
<feature type="region of interest" description="Disordered" evidence="1">
    <location>
        <begin position="1"/>
        <end position="82"/>
    </location>
</feature>
<feature type="compositionally biased region" description="Low complexity" evidence="1">
    <location>
        <begin position="19"/>
        <end position="28"/>
    </location>
</feature>
<keyword evidence="3" id="KW-1185">Reference proteome</keyword>
<organism evidence="2 3">
    <name type="scientific">Fusarium oxysporum f. sp. cubense (strain race 4)</name>
    <name type="common">Panama disease fungus</name>
    <dbReference type="NCBI Taxonomy" id="2502994"/>
    <lineage>
        <taxon>Eukaryota</taxon>
        <taxon>Fungi</taxon>
        <taxon>Dikarya</taxon>
        <taxon>Ascomycota</taxon>
        <taxon>Pezizomycotina</taxon>
        <taxon>Sordariomycetes</taxon>
        <taxon>Hypocreomycetidae</taxon>
        <taxon>Hypocreales</taxon>
        <taxon>Nectriaceae</taxon>
        <taxon>Fusarium</taxon>
        <taxon>Fusarium oxysporum species complex</taxon>
    </lineage>
</organism>
<evidence type="ECO:0000313" key="2">
    <source>
        <dbReference type="EMBL" id="EMT64221.1"/>
    </source>
</evidence>
<dbReference type="EMBL" id="KB726992">
    <property type="protein sequence ID" value="EMT64221.1"/>
    <property type="molecule type" value="Genomic_DNA"/>
</dbReference>
<dbReference type="Proteomes" id="UP000016929">
    <property type="component" value="Unassembled WGS sequence"/>
</dbReference>
<evidence type="ECO:0000256" key="1">
    <source>
        <dbReference type="SAM" id="MobiDB-lite"/>
    </source>
</evidence>
<sequence length="82" mass="8536">GLVESSEEDEPFQLGGPTSSGSASSAVEESPDKKKIEYRPGLEPAKLYRGGDDEASSDEDLSDDSDESSVIDGAVLGVIETT</sequence>
<feature type="non-terminal residue" evidence="2">
    <location>
        <position position="82"/>
    </location>
</feature>
<dbReference type="HOGENOM" id="CLU_2564606_0_0_1"/>
<feature type="non-terminal residue" evidence="2">
    <location>
        <position position="1"/>
    </location>
</feature>
<name>N1RFF1_FUSC4</name>